<reference evidence="2" key="1">
    <citation type="submission" date="2016-10" db="EMBL/GenBank/DDBJ databases">
        <authorList>
            <person name="Varghese N."/>
            <person name="Submissions S."/>
        </authorList>
    </citation>
    <scope>NUCLEOTIDE SEQUENCE [LARGE SCALE GENOMIC DNA]</scope>
    <source>
        <strain evidence="2">DSM 18733</strain>
    </source>
</reference>
<sequence>MNSTLLFDFSVNKENKTIHIKREFDASLELVWLASPHILITWTNYY</sequence>
<keyword evidence="2" id="KW-1185">Reference proteome</keyword>
<evidence type="ECO:0000313" key="1">
    <source>
        <dbReference type="EMBL" id="SEL15479.1"/>
    </source>
</evidence>
<protein>
    <recommendedName>
        <fullName evidence="3">Activator of Hsp90 ATPase homolog 1-like protein</fullName>
    </recommendedName>
</protein>
<dbReference type="EMBL" id="FOAF01000001">
    <property type="protein sequence ID" value="SEL15479.1"/>
    <property type="molecule type" value="Genomic_DNA"/>
</dbReference>
<organism evidence="1 2">
    <name type="scientific">Olivibacter domesticus</name>
    <name type="common">Pseudosphingobacterium domesticum</name>
    <dbReference type="NCBI Taxonomy" id="407022"/>
    <lineage>
        <taxon>Bacteria</taxon>
        <taxon>Pseudomonadati</taxon>
        <taxon>Bacteroidota</taxon>
        <taxon>Sphingobacteriia</taxon>
        <taxon>Sphingobacteriales</taxon>
        <taxon>Sphingobacteriaceae</taxon>
        <taxon>Olivibacter</taxon>
    </lineage>
</organism>
<gene>
    <name evidence="1" type="ORF">SAMN05661044_02152</name>
</gene>
<evidence type="ECO:0000313" key="2">
    <source>
        <dbReference type="Proteomes" id="UP000199421"/>
    </source>
</evidence>
<accession>A0A1H7MWQ9</accession>
<evidence type="ECO:0008006" key="3">
    <source>
        <dbReference type="Google" id="ProtNLM"/>
    </source>
</evidence>
<dbReference type="STRING" id="407022.SAMN05661044_02152"/>
<dbReference type="RefSeq" id="WP_202907788.1">
    <property type="nucleotide sequence ID" value="NZ_FOAF01000001.1"/>
</dbReference>
<proteinExistence type="predicted"/>
<dbReference type="Proteomes" id="UP000199421">
    <property type="component" value="Unassembled WGS sequence"/>
</dbReference>
<name>A0A1H7MWQ9_OLID1</name>
<dbReference type="AlphaFoldDB" id="A0A1H7MWQ9"/>